<evidence type="ECO:0000256" key="1">
    <source>
        <dbReference type="SAM" id="Phobius"/>
    </source>
</evidence>
<keyword evidence="1" id="KW-1133">Transmembrane helix</keyword>
<name>A0A841HHX3_9GAMM</name>
<keyword evidence="3" id="KW-0418">Kinase</keyword>
<dbReference type="Pfam" id="PF06580">
    <property type="entry name" value="His_kinase"/>
    <property type="match status" value="1"/>
</dbReference>
<dbReference type="EMBL" id="JACHHZ010000002">
    <property type="protein sequence ID" value="MBB6092771.1"/>
    <property type="molecule type" value="Genomic_DNA"/>
</dbReference>
<organism evidence="3 4">
    <name type="scientific">Povalibacter uvarum</name>
    <dbReference type="NCBI Taxonomy" id="732238"/>
    <lineage>
        <taxon>Bacteria</taxon>
        <taxon>Pseudomonadati</taxon>
        <taxon>Pseudomonadota</taxon>
        <taxon>Gammaproteobacteria</taxon>
        <taxon>Steroidobacterales</taxon>
        <taxon>Steroidobacteraceae</taxon>
        <taxon>Povalibacter</taxon>
    </lineage>
</organism>
<proteinExistence type="predicted"/>
<protein>
    <submittedName>
        <fullName evidence="3">Two-component system sensor histidine kinase AlgZ</fullName>
        <ecNumber evidence="3">2.7.13.3</ecNumber>
    </submittedName>
</protein>
<keyword evidence="1" id="KW-0812">Transmembrane</keyword>
<evidence type="ECO:0000313" key="3">
    <source>
        <dbReference type="EMBL" id="MBB6092771.1"/>
    </source>
</evidence>
<keyword evidence="3" id="KW-0808">Transferase</keyword>
<evidence type="ECO:0000259" key="2">
    <source>
        <dbReference type="Pfam" id="PF06580"/>
    </source>
</evidence>
<feature type="transmembrane region" description="Helical" evidence="1">
    <location>
        <begin position="51"/>
        <end position="72"/>
    </location>
</feature>
<feature type="transmembrane region" description="Helical" evidence="1">
    <location>
        <begin position="128"/>
        <end position="148"/>
    </location>
</feature>
<dbReference type="InterPro" id="IPR010559">
    <property type="entry name" value="Sig_transdc_His_kin_internal"/>
</dbReference>
<evidence type="ECO:0000313" key="4">
    <source>
        <dbReference type="Proteomes" id="UP000588068"/>
    </source>
</evidence>
<dbReference type="PANTHER" id="PTHR34220">
    <property type="entry name" value="SENSOR HISTIDINE KINASE YPDA"/>
    <property type="match status" value="1"/>
</dbReference>
<comment type="caution">
    <text evidence="3">The sequence shown here is derived from an EMBL/GenBank/DDBJ whole genome shotgun (WGS) entry which is preliminary data.</text>
</comment>
<dbReference type="Proteomes" id="UP000588068">
    <property type="component" value="Unassembled WGS sequence"/>
</dbReference>
<gene>
    <name evidence="3" type="ORF">HNQ60_001649</name>
</gene>
<keyword evidence="1" id="KW-0472">Membrane</keyword>
<reference evidence="3 4" key="1">
    <citation type="submission" date="2020-08" db="EMBL/GenBank/DDBJ databases">
        <title>Genomic Encyclopedia of Type Strains, Phase IV (KMG-IV): sequencing the most valuable type-strain genomes for metagenomic binning, comparative biology and taxonomic classification.</title>
        <authorList>
            <person name="Goeker M."/>
        </authorList>
    </citation>
    <scope>NUCLEOTIDE SEQUENCE [LARGE SCALE GENOMIC DNA]</scope>
    <source>
        <strain evidence="3 4">DSM 26723</strain>
    </source>
</reference>
<dbReference type="RefSeq" id="WP_184330551.1">
    <property type="nucleotide sequence ID" value="NZ_JACHHZ010000002.1"/>
</dbReference>
<dbReference type="PANTHER" id="PTHR34220:SF7">
    <property type="entry name" value="SENSOR HISTIDINE KINASE YPDA"/>
    <property type="match status" value="1"/>
</dbReference>
<dbReference type="InterPro" id="IPR050640">
    <property type="entry name" value="Bact_2-comp_sensor_kinase"/>
</dbReference>
<sequence>MNEPRGNQARLILPDFCSGPAVLAVVLITELVAIIFAIARQALHENFWIDLASSSLFLLWIGLGSSAILCRTRSWLQRIPATRATAIAIAMLVGVVGVISELVYQIGLGWTFGRIEHNPLFPANHWEFLLRNLAVGFIVSALALRYFYISAEWKRSIEMEALARIRALQARIRPHFLFNSMNTIASLTRSNPSSAEQAVEDLADLFRASLAEADTMITLREEIDIARTHQRIEQLRLGARFAVNWDIDELPMRASVPCLIVQPLLENAVYHGIEMLPSGGTVNISGRVANGRVEIEVRNPIPAQLGYGEREGNRMALENIRQRLELAWPGRAAIETRQEGGEFSARLIFPYAEGEAVGG</sequence>
<accession>A0A841HHX3</accession>
<dbReference type="EC" id="2.7.13.3" evidence="3"/>
<dbReference type="AlphaFoldDB" id="A0A841HHX3"/>
<dbReference type="GO" id="GO:0000155">
    <property type="term" value="F:phosphorelay sensor kinase activity"/>
    <property type="evidence" value="ECO:0007669"/>
    <property type="project" value="InterPro"/>
</dbReference>
<keyword evidence="4" id="KW-1185">Reference proteome</keyword>
<feature type="transmembrane region" description="Helical" evidence="1">
    <location>
        <begin position="21"/>
        <end position="39"/>
    </location>
</feature>
<dbReference type="Gene3D" id="3.30.565.10">
    <property type="entry name" value="Histidine kinase-like ATPase, C-terminal domain"/>
    <property type="match status" value="1"/>
</dbReference>
<feature type="transmembrane region" description="Helical" evidence="1">
    <location>
        <begin position="84"/>
        <end position="108"/>
    </location>
</feature>
<dbReference type="SUPFAM" id="SSF55874">
    <property type="entry name" value="ATPase domain of HSP90 chaperone/DNA topoisomerase II/histidine kinase"/>
    <property type="match status" value="1"/>
</dbReference>
<dbReference type="InterPro" id="IPR036890">
    <property type="entry name" value="HATPase_C_sf"/>
</dbReference>
<feature type="domain" description="Signal transduction histidine kinase internal region" evidence="2">
    <location>
        <begin position="163"/>
        <end position="241"/>
    </location>
</feature>
<dbReference type="GO" id="GO:0016020">
    <property type="term" value="C:membrane"/>
    <property type="evidence" value="ECO:0007669"/>
    <property type="project" value="InterPro"/>
</dbReference>